<dbReference type="PANTHER" id="PTHR24148:SF64">
    <property type="entry name" value="HETEROKARYON INCOMPATIBILITY DOMAIN-CONTAINING PROTEIN"/>
    <property type="match status" value="1"/>
</dbReference>
<dbReference type="EMBL" id="JAUTXT010000023">
    <property type="protein sequence ID" value="KAK3673782.1"/>
    <property type="molecule type" value="Genomic_DNA"/>
</dbReference>
<protein>
    <recommendedName>
        <fullName evidence="1">Heterokaryon incompatibility domain-containing protein</fullName>
    </recommendedName>
</protein>
<dbReference type="AlphaFoldDB" id="A0AAE0WL91"/>
<accession>A0AAE0WL91</accession>
<dbReference type="InterPro" id="IPR052895">
    <property type="entry name" value="HetReg/Transcr_Mod"/>
</dbReference>
<name>A0AAE0WL91_9PEZI</name>
<feature type="domain" description="Heterokaryon incompatibility" evidence="1">
    <location>
        <begin position="146"/>
        <end position="290"/>
    </location>
</feature>
<evidence type="ECO:0000259" key="1">
    <source>
        <dbReference type="Pfam" id="PF06985"/>
    </source>
</evidence>
<dbReference type="PANTHER" id="PTHR24148">
    <property type="entry name" value="ANKYRIN REPEAT DOMAIN-CONTAINING PROTEIN 39 HOMOLOG-RELATED"/>
    <property type="match status" value="1"/>
</dbReference>
<comment type="caution">
    <text evidence="2">The sequence shown here is derived from an EMBL/GenBank/DDBJ whole genome shotgun (WGS) entry which is preliminary data.</text>
</comment>
<evidence type="ECO:0000313" key="3">
    <source>
        <dbReference type="Proteomes" id="UP001274830"/>
    </source>
</evidence>
<reference evidence="2" key="1">
    <citation type="submission" date="2023-07" db="EMBL/GenBank/DDBJ databases">
        <title>Black Yeasts Isolated from many extreme environments.</title>
        <authorList>
            <person name="Coleine C."/>
            <person name="Stajich J.E."/>
            <person name="Selbmann L."/>
        </authorList>
    </citation>
    <scope>NUCLEOTIDE SEQUENCE</scope>
    <source>
        <strain evidence="2">CCFEE 5485</strain>
    </source>
</reference>
<dbReference type="Pfam" id="PF06985">
    <property type="entry name" value="HET"/>
    <property type="match status" value="1"/>
</dbReference>
<keyword evidence="3" id="KW-1185">Reference proteome</keyword>
<sequence>MAKDAYAWDVDSIFTEPGKELYSRQPFVPCSQDEHLNVSYFGMVEPSKEYTQQLHEFIAAQKSHSDSASHIVADHINAPYRATGPAEIRVVRLCPGAFDEPLSGHLEHINIEFSFDDIPSGAGGSWTYGHRAAFGLSLDRGMKIPYTAVSYAWGSSDFTHPLTMDGTSIQVTETVDVLLRHVRLADRPVTLWLDQICIDQTDRADKEAQVKLMGSIYRRARNTIVWLGQESGIEAFTVLKGLYEATYGVEELLDDKLDELRYDSKYQHGFSSLLRLLEHPWFQRTWVIQEIILSRNIYIMTGRDTVSWDLFSRYCSGVAPFGLIQMPAKATHAERLRASGVDIVVDVASEKSYYDAHGASKYMLSWLVATRYAAVGLPVDKIYALLGVCNSDILPLYTKRCTDLYCEVAISLITEGMTEVATSKVRMAKMQTYHLVSKVLSCVDHDPEADSLPSWAPDWSLPRQTSSLGYATSCYARFDAGRTTDLEVFRFDRGRMHLSMQALQIGVIEELSSVCTNGSLTIEKPLENNGGLRDGVLFAARGATVLDKYGGLFLTFCSTLVAGTEGDPRGMGAVFPKEYIEILSLLCDESTGTSPSIPGQTYTARQLLPEGHRGRFSLHHLLQRQTGRFFKSLQIAFKNALYNRRLCWLKGNVFGLVPSYAKEGDVAYVVPGCPVPFVVRWISDNRWRLIGECYIHAVMHGEAINGSTSLEDIVLV</sequence>
<organism evidence="2 3">
    <name type="scientific">Recurvomyces mirabilis</name>
    <dbReference type="NCBI Taxonomy" id="574656"/>
    <lineage>
        <taxon>Eukaryota</taxon>
        <taxon>Fungi</taxon>
        <taxon>Dikarya</taxon>
        <taxon>Ascomycota</taxon>
        <taxon>Pezizomycotina</taxon>
        <taxon>Dothideomycetes</taxon>
        <taxon>Dothideomycetidae</taxon>
        <taxon>Mycosphaerellales</taxon>
        <taxon>Teratosphaeriaceae</taxon>
        <taxon>Recurvomyces</taxon>
    </lineage>
</organism>
<evidence type="ECO:0000313" key="2">
    <source>
        <dbReference type="EMBL" id="KAK3673782.1"/>
    </source>
</evidence>
<gene>
    <name evidence="2" type="ORF">LTR78_006336</name>
</gene>
<proteinExistence type="predicted"/>
<dbReference type="Pfam" id="PF26639">
    <property type="entry name" value="Het-6_barrel"/>
    <property type="match status" value="1"/>
</dbReference>
<dbReference type="Proteomes" id="UP001274830">
    <property type="component" value="Unassembled WGS sequence"/>
</dbReference>
<dbReference type="InterPro" id="IPR010730">
    <property type="entry name" value="HET"/>
</dbReference>